<dbReference type="Proteomes" id="UP000321157">
    <property type="component" value="Unassembled WGS sequence"/>
</dbReference>
<dbReference type="SUPFAM" id="SSF103481">
    <property type="entry name" value="Multidrug resistance efflux transporter EmrE"/>
    <property type="match status" value="2"/>
</dbReference>
<dbReference type="GO" id="GO:0005886">
    <property type="term" value="C:plasma membrane"/>
    <property type="evidence" value="ECO:0007669"/>
    <property type="project" value="UniProtKB-SubCell"/>
</dbReference>
<dbReference type="NCBIfam" id="TIGR00688">
    <property type="entry name" value="rarD"/>
    <property type="match status" value="1"/>
</dbReference>
<reference evidence="10 11" key="1">
    <citation type="submission" date="2019-07" db="EMBL/GenBank/DDBJ databases">
        <title>Whole genome shotgun sequence of Aneurinibacillus danicus NBRC 102444.</title>
        <authorList>
            <person name="Hosoyama A."/>
            <person name="Uohara A."/>
            <person name="Ohji S."/>
            <person name="Ichikawa N."/>
        </authorList>
    </citation>
    <scope>NUCLEOTIDE SEQUENCE [LARGE SCALE GENOMIC DNA]</scope>
    <source>
        <strain evidence="10 11">NBRC 102444</strain>
    </source>
</reference>
<accession>A0A511V5W2</accession>
<feature type="transmembrane region" description="Helical" evidence="8">
    <location>
        <begin position="246"/>
        <end position="265"/>
    </location>
</feature>
<evidence type="ECO:0000313" key="10">
    <source>
        <dbReference type="EMBL" id="GEN34326.1"/>
    </source>
</evidence>
<feature type="transmembrane region" description="Helical" evidence="8">
    <location>
        <begin position="180"/>
        <end position="200"/>
    </location>
</feature>
<keyword evidence="4" id="KW-1003">Cell membrane</keyword>
<protein>
    <submittedName>
        <fullName evidence="10">Transporter</fullName>
    </submittedName>
</protein>
<feature type="transmembrane region" description="Helical" evidence="8">
    <location>
        <begin position="132"/>
        <end position="149"/>
    </location>
</feature>
<dbReference type="InterPro" id="IPR004626">
    <property type="entry name" value="RarD"/>
</dbReference>
<feature type="transmembrane region" description="Helical" evidence="8">
    <location>
        <begin position="271"/>
        <end position="289"/>
    </location>
</feature>
<proteinExistence type="inferred from homology"/>
<dbReference type="InterPro" id="IPR037185">
    <property type="entry name" value="EmrE-like"/>
</dbReference>
<dbReference type="RefSeq" id="WP_146809606.1">
    <property type="nucleotide sequence ID" value="NZ_BJXX01000072.1"/>
</dbReference>
<evidence type="ECO:0000256" key="4">
    <source>
        <dbReference type="ARBA" id="ARBA00022475"/>
    </source>
</evidence>
<organism evidence="10 11">
    <name type="scientific">Aneurinibacillus danicus</name>
    <dbReference type="NCBI Taxonomy" id="267746"/>
    <lineage>
        <taxon>Bacteria</taxon>
        <taxon>Bacillati</taxon>
        <taxon>Bacillota</taxon>
        <taxon>Bacilli</taxon>
        <taxon>Bacillales</taxon>
        <taxon>Paenibacillaceae</taxon>
        <taxon>Aneurinibacillus group</taxon>
        <taxon>Aneurinibacillus</taxon>
    </lineage>
</organism>
<comment type="caution">
    <text evidence="10">The sequence shown here is derived from an EMBL/GenBank/DDBJ whole genome shotgun (WGS) entry which is preliminary data.</text>
</comment>
<sequence>MNFEGEEREKAVGIGYTVIAYAAWGLLPLYWNYLKQVAAFEILAHRIFWSFLFVLLLLMLYRRWPQFKEAFHSRHIMLAAFFCSLLISVNWFIYIWGVNNGHVIESSLGYYINPLFSVALGVLVLREKLTRWQTIALAIAGLGVAILMIQYGKVPWIALSLAITFGLYGLAKKKAQAEALVGLALETVFMVPFAFGYLVFLETSGAGAIGHVSTSELLVLAGSGIVTALPLLWFAKGTRLVPLSTIGFIQYLSPTITLLIGVFVFKETFTSVHMVSFAFIWCALLLYSLSHTSLAHQLSGFGKARS</sequence>
<comment type="similarity">
    <text evidence="2">Belongs to the EamA transporter family.</text>
</comment>
<evidence type="ECO:0000313" key="11">
    <source>
        <dbReference type="Proteomes" id="UP000321157"/>
    </source>
</evidence>
<evidence type="ECO:0000256" key="8">
    <source>
        <dbReference type="SAM" id="Phobius"/>
    </source>
</evidence>
<gene>
    <name evidence="10" type="primary">rarD</name>
    <name evidence="10" type="ORF">ADA01nite_17860</name>
</gene>
<keyword evidence="11" id="KW-1185">Reference proteome</keyword>
<feature type="transmembrane region" description="Helical" evidence="8">
    <location>
        <begin position="155"/>
        <end position="171"/>
    </location>
</feature>
<evidence type="ECO:0000256" key="6">
    <source>
        <dbReference type="ARBA" id="ARBA00022989"/>
    </source>
</evidence>
<keyword evidence="3" id="KW-0813">Transport</keyword>
<feature type="transmembrane region" description="Helical" evidence="8">
    <location>
        <begin position="212"/>
        <end position="234"/>
    </location>
</feature>
<dbReference type="InterPro" id="IPR000620">
    <property type="entry name" value="EamA_dom"/>
</dbReference>
<name>A0A511V5W2_9BACL</name>
<feature type="transmembrane region" description="Helical" evidence="8">
    <location>
        <begin position="108"/>
        <end position="125"/>
    </location>
</feature>
<evidence type="ECO:0000256" key="7">
    <source>
        <dbReference type="ARBA" id="ARBA00023136"/>
    </source>
</evidence>
<dbReference type="PANTHER" id="PTHR22911">
    <property type="entry name" value="ACYL-MALONYL CONDENSING ENZYME-RELATED"/>
    <property type="match status" value="1"/>
</dbReference>
<dbReference type="OrthoDB" id="369870at2"/>
<keyword evidence="7 8" id="KW-0472">Membrane</keyword>
<feature type="domain" description="EamA" evidence="9">
    <location>
        <begin position="157"/>
        <end position="288"/>
    </location>
</feature>
<evidence type="ECO:0000256" key="2">
    <source>
        <dbReference type="ARBA" id="ARBA00007362"/>
    </source>
</evidence>
<dbReference type="Pfam" id="PF00892">
    <property type="entry name" value="EamA"/>
    <property type="match status" value="2"/>
</dbReference>
<feature type="transmembrane region" description="Helical" evidence="8">
    <location>
        <begin position="43"/>
        <end position="64"/>
    </location>
</feature>
<evidence type="ECO:0000256" key="5">
    <source>
        <dbReference type="ARBA" id="ARBA00022692"/>
    </source>
</evidence>
<evidence type="ECO:0000256" key="3">
    <source>
        <dbReference type="ARBA" id="ARBA00022448"/>
    </source>
</evidence>
<keyword evidence="5 8" id="KW-0812">Transmembrane</keyword>
<dbReference type="AlphaFoldDB" id="A0A511V5W2"/>
<evidence type="ECO:0000256" key="1">
    <source>
        <dbReference type="ARBA" id="ARBA00004651"/>
    </source>
</evidence>
<feature type="domain" description="EamA" evidence="9">
    <location>
        <begin position="13"/>
        <end position="148"/>
    </location>
</feature>
<evidence type="ECO:0000259" key="9">
    <source>
        <dbReference type="Pfam" id="PF00892"/>
    </source>
</evidence>
<dbReference type="PANTHER" id="PTHR22911:SF137">
    <property type="entry name" value="SOLUTE CARRIER FAMILY 35 MEMBER G2-RELATED"/>
    <property type="match status" value="1"/>
</dbReference>
<feature type="transmembrane region" description="Helical" evidence="8">
    <location>
        <begin position="76"/>
        <end position="96"/>
    </location>
</feature>
<feature type="transmembrane region" description="Helical" evidence="8">
    <location>
        <begin position="12"/>
        <end position="31"/>
    </location>
</feature>
<keyword evidence="6 8" id="KW-1133">Transmembrane helix</keyword>
<dbReference type="EMBL" id="BJXX01000072">
    <property type="protein sequence ID" value="GEN34326.1"/>
    <property type="molecule type" value="Genomic_DNA"/>
</dbReference>
<comment type="subcellular location">
    <subcellularLocation>
        <location evidence="1">Cell membrane</location>
        <topology evidence="1">Multi-pass membrane protein</topology>
    </subcellularLocation>
</comment>